<evidence type="ECO:0000256" key="2">
    <source>
        <dbReference type="RuleBase" id="RU369065"/>
    </source>
</evidence>
<dbReference type="KEGG" id="mdm:103417085"/>
<accession>A0A498HEC0</accession>
<dbReference type="InterPro" id="IPR018467">
    <property type="entry name" value="CCT_CS"/>
</dbReference>
<dbReference type="InterPro" id="IPR040390">
    <property type="entry name" value="TIFY/JAZ"/>
</dbReference>
<dbReference type="GO" id="GO:0009611">
    <property type="term" value="P:response to wounding"/>
    <property type="evidence" value="ECO:0007669"/>
    <property type="project" value="UniProtKB-UniRule"/>
</dbReference>
<feature type="compositionally biased region" description="Polar residues" evidence="3">
    <location>
        <begin position="181"/>
        <end position="191"/>
    </location>
</feature>
<organism evidence="5 6">
    <name type="scientific">Malus domestica</name>
    <name type="common">Apple</name>
    <name type="synonym">Pyrus malus</name>
    <dbReference type="NCBI Taxonomy" id="3750"/>
    <lineage>
        <taxon>Eukaryota</taxon>
        <taxon>Viridiplantae</taxon>
        <taxon>Streptophyta</taxon>
        <taxon>Embryophyta</taxon>
        <taxon>Tracheophyta</taxon>
        <taxon>Spermatophyta</taxon>
        <taxon>Magnoliopsida</taxon>
        <taxon>eudicotyledons</taxon>
        <taxon>Gunneridae</taxon>
        <taxon>Pentapetalae</taxon>
        <taxon>rosids</taxon>
        <taxon>fabids</taxon>
        <taxon>Rosales</taxon>
        <taxon>Rosaceae</taxon>
        <taxon>Amygdaloideae</taxon>
        <taxon>Maleae</taxon>
        <taxon>Malus</taxon>
    </lineage>
</organism>
<evidence type="ECO:0000313" key="5">
    <source>
        <dbReference type="EMBL" id="RXH67471.1"/>
    </source>
</evidence>
<dbReference type="InterPro" id="IPR010399">
    <property type="entry name" value="Tify_dom"/>
</dbReference>
<dbReference type="Pfam" id="PF09425">
    <property type="entry name" value="Jas_motif"/>
    <property type="match status" value="1"/>
</dbReference>
<protein>
    <recommendedName>
        <fullName evidence="2">Protein TIFY</fullName>
    </recommendedName>
    <alternativeName>
        <fullName evidence="2">Jasmonate ZIM domain-containing protein</fullName>
    </alternativeName>
</protein>
<comment type="similarity">
    <text evidence="1 2">Belongs to the TIFY/JAZ family.</text>
</comment>
<dbReference type="Proteomes" id="UP000290289">
    <property type="component" value="Chromosome 17"/>
</dbReference>
<dbReference type="GO" id="GO:0005634">
    <property type="term" value="C:nucleus"/>
    <property type="evidence" value="ECO:0007669"/>
    <property type="project" value="UniProtKB-SubCell"/>
</dbReference>
<dbReference type="GO" id="GO:2000022">
    <property type="term" value="P:regulation of jasmonic acid mediated signaling pathway"/>
    <property type="evidence" value="ECO:0007669"/>
    <property type="project" value="UniProtKB-UniRule"/>
</dbReference>
<feature type="region of interest" description="Disordered" evidence="3">
    <location>
        <begin position="178"/>
        <end position="213"/>
    </location>
</feature>
<name>A0A498HEC0_MALDO</name>
<dbReference type="PROSITE" id="PS51320">
    <property type="entry name" value="TIFY"/>
    <property type="match status" value="1"/>
</dbReference>
<dbReference type="PANTHER" id="PTHR33077">
    <property type="entry name" value="PROTEIN TIFY 4A-RELATED-RELATED"/>
    <property type="match status" value="1"/>
</dbReference>
<dbReference type="OrthoDB" id="1937734at2759"/>
<comment type="subcellular location">
    <subcellularLocation>
        <location evidence="2">Nucleus</location>
    </subcellularLocation>
</comment>
<evidence type="ECO:0000313" key="6">
    <source>
        <dbReference type="Proteomes" id="UP000290289"/>
    </source>
</evidence>
<dbReference type="Gramene" id="mRNA:MD17G0143800">
    <property type="protein sequence ID" value="mRNA:MD17G0143800"/>
    <property type="gene ID" value="MD17G0143800"/>
</dbReference>
<dbReference type="AlphaFoldDB" id="A0A498HEC0"/>
<keyword evidence="6" id="KW-1185">Reference proteome</keyword>
<evidence type="ECO:0000256" key="3">
    <source>
        <dbReference type="SAM" id="MobiDB-lite"/>
    </source>
</evidence>
<comment type="domain">
    <text evidence="2">The jas domain is required for interaction with COI1.</text>
</comment>
<dbReference type="Pfam" id="PF06200">
    <property type="entry name" value="tify"/>
    <property type="match status" value="1"/>
</dbReference>
<dbReference type="PANTHER" id="PTHR33077:SF52">
    <property type="entry name" value="PROTEIN TIFY 11D"/>
    <property type="match status" value="1"/>
</dbReference>
<comment type="caution">
    <text evidence="5">The sequence shown here is derived from an EMBL/GenBank/DDBJ whole genome shotgun (WGS) entry which is preliminary data.</text>
</comment>
<keyword evidence="2" id="KW-1184">Jasmonic acid signaling pathway</keyword>
<evidence type="ECO:0000259" key="4">
    <source>
        <dbReference type="PROSITE" id="PS51320"/>
    </source>
</evidence>
<evidence type="ECO:0000256" key="1">
    <source>
        <dbReference type="ARBA" id="ARBA00008614"/>
    </source>
</evidence>
<reference evidence="5 6" key="1">
    <citation type="submission" date="2018-10" db="EMBL/GenBank/DDBJ databases">
        <title>A high-quality apple genome assembly.</title>
        <authorList>
            <person name="Hu J."/>
        </authorList>
    </citation>
    <scope>NUCLEOTIDE SEQUENCE [LARGE SCALE GENOMIC DNA]</scope>
    <source>
        <strain evidence="6">cv. HFTH1</strain>
        <tissue evidence="5">Young leaf</tissue>
    </source>
</reference>
<keyword evidence="2" id="KW-0539">Nucleus</keyword>
<sequence length="213" mass="23286">MAAEKLNFSQTCNLLSQFLREKRTLQVVPPTTMNLLTTMEAADSNPAHQAAQTPSSKPNMELFQHFTKGPEAVLGDQQPGSAAPMTIFFGGQVLVFNDLQAEKAKEIMDLATIGSSKSSGRFVEKLASGNQSNVVAKNNYQEIQKVQPQAAASDLPIARRASLHKFLAKRKERVAAIAPYQLNNQRASSPAKSDEQTSSRAEDQSSKQLELRL</sequence>
<dbReference type="SMART" id="SM00979">
    <property type="entry name" value="TIFY"/>
    <property type="match status" value="1"/>
</dbReference>
<feature type="compositionally biased region" description="Basic and acidic residues" evidence="3">
    <location>
        <begin position="192"/>
        <end position="213"/>
    </location>
</feature>
<feature type="domain" description="Tify" evidence="4">
    <location>
        <begin position="78"/>
        <end position="113"/>
    </location>
</feature>
<dbReference type="GO" id="GO:0031347">
    <property type="term" value="P:regulation of defense response"/>
    <property type="evidence" value="ECO:0007669"/>
    <property type="project" value="UniProtKB-UniRule"/>
</dbReference>
<dbReference type="STRING" id="3750.A0A498HEC0"/>
<gene>
    <name evidence="5" type="ORF">DVH24_027618</name>
</gene>
<comment type="function">
    <text evidence="2">Repressor of jasmonate responses.</text>
</comment>
<proteinExistence type="inferred from homology"/>
<dbReference type="EMBL" id="RDQH01000343">
    <property type="protein sequence ID" value="RXH67471.1"/>
    <property type="molecule type" value="Genomic_DNA"/>
</dbReference>